<evidence type="ECO:0000256" key="1">
    <source>
        <dbReference type="SAM" id="MobiDB-lite"/>
    </source>
</evidence>
<evidence type="ECO:0000313" key="4">
    <source>
        <dbReference type="Proteomes" id="UP001151760"/>
    </source>
</evidence>
<accession>A0ABQ5FLX7</accession>
<reference evidence="3" key="2">
    <citation type="submission" date="2022-01" db="EMBL/GenBank/DDBJ databases">
        <authorList>
            <person name="Yamashiro T."/>
            <person name="Shiraishi A."/>
            <person name="Satake H."/>
            <person name="Nakayama K."/>
        </authorList>
    </citation>
    <scope>NUCLEOTIDE SEQUENCE</scope>
</reference>
<evidence type="ECO:0000259" key="2">
    <source>
        <dbReference type="Pfam" id="PF03732"/>
    </source>
</evidence>
<comment type="caution">
    <text evidence="3">The sequence shown here is derived from an EMBL/GenBank/DDBJ whole genome shotgun (WGS) entry which is preliminary data.</text>
</comment>
<name>A0ABQ5FLX7_9ASTR</name>
<protein>
    <recommendedName>
        <fullName evidence="2">Retrotransposon gag domain-containing protein</fullName>
    </recommendedName>
</protein>
<feature type="region of interest" description="Disordered" evidence="1">
    <location>
        <begin position="385"/>
        <end position="405"/>
    </location>
</feature>
<dbReference type="PANTHER" id="PTHR33223">
    <property type="entry name" value="CCHC-TYPE DOMAIN-CONTAINING PROTEIN"/>
    <property type="match status" value="1"/>
</dbReference>
<reference evidence="3" key="1">
    <citation type="journal article" date="2022" name="Int. J. Mol. Sci.">
        <title>Draft Genome of Tanacetum Coccineum: Genomic Comparison of Closely Related Tanacetum-Family Plants.</title>
        <authorList>
            <person name="Yamashiro T."/>
            <person name="Shiraishi A."/>
            <person name="Nakayama K."/>
            <person name="Satake H."/>
        </authorList>
    </citation>
    <scope>NUCLEOTIDE SEQUENCE</scope>
</reference>
<dbReference type="EMBL" id="BQNB010017532">
    <property type="protein sequence ID" value="GJT64315.1"/>
    <property type="molecule type" value="Genomic_DNA"/>
</dbReference>
<gene>
    <name evidence="3" type="ORF">Tco_1015795</name>
</gene>
<organism evidence="3 4">
    <name type="scientific">Tanacetum coccineum</name>
    <dbReference type="NCBI Taxonomy" id="301880"/>
    <lineage>
        <taxon>Eukaryota</taxon>
        <taxon>Viridiplantae</taxon>
        <taxon>Streptophyta</taxon>
        <taxon>Embryophyta</taxon>
        <taxon>Tracheophyta</taxon>
        <taxon>Spermatophyta</taxon>
        <taxon>Magnoliopsida</taxon>
        <taxon>eudicotyledons</taxon>
        <taxon>Gunneridae</taxon>
        <taxon>Pentapetalae</taxon>
        <taxon>asterids</taxon>
        <taxon>campanulids</taxon>
        <taxon>Asterales</taxon>
        <taxon>Asteraceae</taxon>
        <taxon>Asteroideae</taxon>
        <taxon>Anthemideae</taxon>
        <taxon>Anthemidinae</taxon>
        <taxon>Tanacetum</taxon>
    </lineage>
</organism>
<dbReference type="Pfam" id="PF03732">
    <property type="entry name" value="Retrotrans_gag"/>
    <property type="match status" value="1"/>
</dbReference>
<dbReference type="PANTHER" id="PTHR33223:SF11">
    <property type="entry name" value="ELEMENT PROTEIN, PUTATIVE-RELATED"/>
    <property type="match status" value="1"/>
</dbReference>
<keyword evidence="4" id="KW-1185">Reference proteome</keyword>
<feature type="domain" description="Retrotransposon gag" evidence="2">
    <location>
        <begin position="77"/>
        <end position="169"/>
    </location>
</feature>
<dbReference type="InterPro" id="IPR005162">
    <property type="entry name" value="Retrotrans_gag_dom"/>
</dbReference>
<dbReference type="Proteomes" id="UP001151760">
    <property type="component" value="Unassembled WGS sequence"/>
</dbReference>
<sequence>MQQYLALTRGNQTSGVVKPEIGGNVNFEIKSQFMRELREDTFFGNKNDVAHEHVERVLDIISLFNILGVSHDVVMLRIFPITLTGAAKRWVDRLPSGIVNSWDLLKKAFIQRYCPPLRTVKQLEEIHNVKQEGDETLYQAWEQYNDLLYKCPTHDINNHQKVNIFYNGLGAMNCQLLDSQGLIPSMTPVQALTAIQTMVDHSQKWRDGSSIRSIEGSSSEGIAAIINKLENLGRDMKKLKENVHAIQVGCQTCEGAHLDKDCPLNEEVNVMKEVKYGEFGRHFPNNRYDEASRETHDKIIEGLEGKVKTLANEVEGRANNKKFEECKRIYSENELPLYTPFYYSPEEIKYFYANSGYSNNEEQETDDSRMTKAVAALEATLKKKREEPKKVNHNVNNYVAPDTVP</sequence>
<evidence type="ECO:0000313" key="3">
    <source>
        <dbReference type="EMBL" id="GJT64315.1"/>
    </source>
</evidence>
<proteinExistence type="predicted"/>